<dbReference type="Gene3D" id="3.40.50.720">
    <property type="entry name" value="NAD(P)-binding Rossmann-like Domain"/>
    <property type="match status" value="1"/>
</dbReference>
<dbReference type="Pfam" id="PF00106">
    <property type="entry name" value="adh_short"/>
    <property type="match status" value="1"/>
</dbReference>
<dbReference type="PANTHER" id="PTHR43647:SF2">
    <property type="entry name" value="DEHYDROGENASE"/>
    <property type="match status" value="1"/>
</dbReference>
<feature type="domain" description="Ketoreductase" evidence="3">
    <location>
        <begin position="17"/>
        <end position="166"/>
    </location>
</feature>
<dbReference type="InterPro" id="IPR036291">
    <property type="entry name" value="NAD(P)-bd_dom_sf"/>
</dbReference>
<dbReference type="SMART" id="SM00822">
    <property type="entry name" value="PKS_KR"/>
    <property type="match status" value="1"/>
</dbReference>
<dbReference type="PRINTS" id="PR00081">
    <property type="entry name" value="GDHRDH"/>
</dbReference>
<dbReference type="EMBL" id="BAAAPL010000002">
    <property type="protein sequence ID" value="GAA1701746.1"/>
    <property type="molecule type" value="Genomic_DNA"/>
</dbReference>
<dbReference type="InterPro" id="IPR002347">
    <property type="entry name" value="SDR_fam"/>
</dbReference>
<name>A0ABP4UAL1_9MICO</name>
<evidence type="ECO:0000313" key="5">
    <source>
        <dbReference type="Proteomes" id="UP001501690"/>
    </source>
</evidence>
<comment type="caution">
    <text evidence="4">The sequence shown here is derived from an EMBL/GenBank/DDBJ whole genome shotgun (WGS) entry which is preliminary data.</text>
</comment>
<dbReference type="EC" id="1.1.1.270" evidence="2"/>
<dbReference type="Proteomes" id="UP001501690">
    <property type="component" value="Unassembled WGS sequence"/>
</dbReference>
<proteinExistence type="predicted"/>
<sequence>MASARWNPSTLPDLRDQSFLVTGSNAGLGYFASEQLARAGAHVILSGRNPRRLSSARSTLISRVPGADVESLMIDTSKAGSIRSAAATLRTRGPLDGVLLNAGIVHPPKERKTTTDGDELVLATNALGHYALAGELLVTLAKSAGRMVWLGSVSTVISPYDPVDPELTENYTPWRAYVQSKVVTTALGLEADRRLRDRGVPVDSVVVHPGYAIGGRTPALPGVNQPTHLTRFIGSLQTPIAESKEIAARVLVRALIDSGIPGGQFWGPRYTLRGDPRRVRVPRINRNIERNARIWEECEKLTRMRWPFGPASTY</sequence>
<evidence type="ECO:0000259" key="3">
    <source>
        <dbReference type="SMART" id="SM00822"/>
    </source>
</evidence>
<dbReference type="PANTHER" id="PTHR43647">
    <property type="entry name" value="DEHYDROGENASE"/>
    <property type="match status" value="1"/>
</dbReference>
<dbReference type="RefSeq" id="WP_344072073.1">
    <property type="nucleotide sequence ID" value="NZ_BAAAPL010000002.1"/>
</dbReference>
<organism evidence="4 5">
    <name type="scientific">Microbacterium sediminicola</name>
    <dbReference type="NCBI Taxonomy" id="415210"/>
    <lineage>
        <taxon>Bacteria</taxon>
        <taxon>Bacillati</taxon>
        <taxon>Actinomycetota</taxon>
        <taxon>Actinomycetes</taxon>
        <taxon>Micrococcales</taxon>
        <taxon>Microbacteriaceae</taxon>
        <taxon>Microbacterium</taxon>
    </lineage>
</organism>
<protein>
    <recommendedName>
        <fullName evidence="2">3beta-hydroxysteroid 3-dehydrogenase</fullName>
        <ecNumber evidence="2">1.1.1.270</ecNumber>
    </recommendedName>
</protein>
<accession>A0ABP4UAL1</accession>
<dbReference type="SUPFAM" id="SSF51735">
    <property type="entry name" value="NAD(P)-binding Rossmann-fold domains"/>
    <property type="match status" value="1"/>
</dbReference>
<keyword evidence="5" id="KW-1185">Reference proteome</keyword>
<evidence type="ECO:0000256" key="1">
    <source>
        <dbReference type="ARBA" id="ARBA00023589"/>
    </source>
</evidence>
<dbReference type="InterPro" id="IPR057326">
    <property type="entry name" value="KR_dom"/>
</dbReference>
<dbReference type="InterPro" id="IPR051593">
    <property type="entry name" value="Ergosterol_Biosynth_ERG27"/>
</dbReference>
<evidence type="ECO:0000256" key="2">
    <source>
        <dbReference type="ARBA" id="ARBA00023621"/>
    </source>
</evidence>
<reference evidence="5" key="1">
    <citation type="journal article" date="2019" name="Int. J. Syst. Evol. Microbiol.">
        <title>The Global Catalogue of Microorganisms (GCM) 10K type strain sequencing project: providing services to taxonomists for standard genome sequencing and annotation.</title>
        <authorList>
            <consortium name="The Broad Institute Genomics Platform"/>
            <consortium name="The Broad Institute Genome Sequencing Center for Infectious Disease"/>
            <person name="Wu L."/>
            <person name="Ma J."/>
        </authorList>
    </citation>
    <scope>NUCLEOTIDE SEQUENCE [LARGE SCALE GENOMIC DNA]</scope>
    <source>
        <strain evidence="5">JCM 15577</strain>
    </source>
</reference>
<gene>
    <name evidence="4" type="ORF">GCM10009808_19680</name>
</gene>
<evidence type="ECO:0000313" key="4">
    <source>
        <dbReference type="EMBL" id="GAA1701746.1"/>
    </source>
</evidence>
<comment type="pathway">
    <text evidence="1">Steroid biosynthesis; zymosterol biosynthesis; zymosterol from lanosterol: step 5/6.</text>
</comment>